<reference evidence="3 4" key="1">
    <citation type="journal article" date="2015" name="Parasitol. Res.">
        <title>Viruses in close associations with free-living amoebae.</title>
        <authorList>
            <person name="Scheid P."/>
        </authorList>
    </citation>
    <scope>NUCLEOTIDE SEQUENCE [LARGE SCALE GENOMIC DNA]</scope>
    <source>
        <strain evidence="3">KlaHel</strain>
    </source>
</reference>
<protein>
    <submittedName>
        <fullName evidence="3">Uncharacterized protein</fullName>
    </submittedName>
</protein>
<sequence>MQPERCAHNEERKKSAKSADAWLARARAHVDGANNADKERPRNMQSTPLTTAVIPSRPPMPTPPNGAPPPLPNFAAYVWKRLRDPMDALGLAFVYGLFLLVGGWVPLVAGHVVVGAALGALSRLPGCAWAARDPTATALSAGLPAILLFAGLLRCDYGRLHAAWRASAHTRRLSS</sequence>
<dbReference type="Proteomes" id="UP000202511">
    <property type="component" value="Segment"/>
</dbReference>
<evidence type="ECO:0000313" key="3">
    <source>
        <dbReference type="EMBL" id="AJF97016.1"/>
    </source>
</evidence>
<feature type="transmembrane region" description="Helical" evidence="2">
    <location>
        <begin position="89"/>
        <end position="118"/>
    </location>
</feature>
<evidence type="ECO:0000313" key="4">
    <source>
        <dbReference type="Proteomes" id="UP000202511"/>
    </source>
</evidence>
<keyword evidence="2" id="KW-0472">Membrane</keyword>
<dbReference type="GeneID" id="23461933"/>
<name>A0A0B5J8A2_9VIRU</name>
<feature type="transmembrane region" description="Helical" evidence="2">
    <location>
        <begin position="138"/>
        <end position="155"/>
    </location>
</feature>
<dbReference type="EMBL" id="KP136319">
    <property type="protein sequence ID" value="AJF97016.1"/>
    <property type="molecule type" value="Genomic_DNA"/>
</dbReference>
<dbReference type="KEGG" id="vg:23461933"/>
<evidence type="ECO:0000256" key="1">
    <source>
        <dbReference type="SAM" id="MobiDB-lite"/>
    </source>
</evidence>
<proteinExistence type="predicted"/>
<dbReference type="RefSeq" id="YP_009119251.1">
    <property type="nucleotide sequence ID" value="NC_026440.1"/>
</dbReference>
<organism evidence="3 4">
    <name type="scientific">Pandoravirus inopinatum</name>
    <dbReference type="NCBI Taxonomy" id="1605721"/>
    <lineage>
        <taxon>Viruses</taxon>
        <taxon>Pandoravirus</taxon>
    </lineage>
</organism>
<keyword evidence="2" id="KW-0812">Transmembrane</keyword>
<feature type="compositionally biased region" description="Pro residues" evidence="1">
    <location>
        <begin position="56"/>
        <end position="68"/>
    </location>
</feature>
<feature type="region of interest" description="Disordered" evidence="1">
    <location>
        <begin position="30"/>
        <end position="68"/>
    </location>
</feature>
<evidence type="ECO:0000256" key="2">
    <source>
        <dbReference type="SAM" id="Phobius"/>
    </source>
</evidence>
<keyword evidence="2" id="KW-1133">Transmembrane helix</keyword>
<accession>A0A0B5J8A2</accession>